<dbReference type="InterPro" id="IPR036259">
    <property type="entry name" value="MFS_trans_sf"/>
</dbReference>
<evidence type="ECO:0000256" key="4">
    <source>
        <dbReference type="ARBA" id="ARBA00023136"/>
    </source>
</evidence>
<feature type="domain" description="Major facilitator superfamily (MFS) profile" evidence="7">
    <location>
        <begin position="62"/>
        <end position="459"/>
    </location>
</feature>
<feature type="transmembrane region" description="Helical" evidence="6">
    <location>
        <begin position="160"/>
        <end position="182"/>
    </location>
</feature>
<dbReference type="Proteomes" id="UP001062223">
    <property type="component" value="Chromosome"/>
</dbReference>
<evidence type="ECO:0000313" key="9">
    <source>
        <dbReference type="Proteomes" id="UP001062223"/>
    </source>
</evidence>
<evidence type="ECO:0000256" key="1">
    <source>
        <dbReference type="ARBA" id="ARBA00004651"/>
    </source>
</evidence>
<evidence type="ECO:0000313" key="8">
    <source>
        <dbReference type="EMBL" id="UYC80793.1"/>
    </source>
</evidence>
<keyword evidence="2 6" id="KW-0812">Transmembrane</keyword>
<dbReference type="AlphaFoldDB" id="A0A9Q9P8I3"/>
<feature type="compositionally biased region" description="Low complexity" evidence="5">
    <location>
        <begin position="21"/>
        <end position="35"/>
    </location>
</feature>
<proteinExistence type="predicted"/>
<keyword evidence="4 6" id="KW-0472">Membrane</keyword>
<dbReference type="GO" id="GO:0005886">
    <property type="term" value="C:plasma membrane"/>
    <property type="evidence" value="ECO:0007669"/>
    <property type="project" value="UniProtKB-SubCell"/>
</dbReference>
<feature type="transmembrane region" description="Helical" evidence="6">
    <location>
        <begin position="194"/>
        <end position="216"/>
    </location>
</feature>
<feature type="transmembrane region" description="Helical" evidence="6">
    <location>
        <begin position="343"/>
        <end position="362"/>
    </location>
</feature>
<feature type="region of interest" description="Disordered" evidence="5">
    <location>
        <begin position="1"/>
        <end position="35"/>
    </location>
</feature>
<dbReference type="Gene3D" id="1.20.1250.20">
    <property type="entry name" value="MFS general substrate transporter like domains"/>
    <property type="match status" value="2"/>
</dbReference>
<keyword evidence="3 6" id="KW-1133">Transmembrane helix</keyword>
<evidence type="ECO:0000256" key="3">
    <source>
        <dbReference type="ARBA" id="ARBA00022989"/>
    </source>
</evidence>
<dbReference type="PROSITE" id="PS50850">
    <property type="entry name" value="MFS"/>
    <property type="match status" value="1"/>
</dbReference>
<dbReference type="InterPro" id="IPR011701">
    <property type="entry name" value="MFS"/>
</dbReference>
<dbReference type="Pfam" id="PF07690">
    <property type="entry name" value="MFS_1"/>
    <property type="match status" value="1"/>
</dbReference>
<protein>
    <submittedName>
        <fullName evidence="8">MFS transporter</fullName>
    </submittedName>
</protein>
<dbReference type="SUPFAM" id="SSF103473">
    <property type="entry name" value="MFS general substrate transporter"/>
    <property type="match status" value="1"/>
</dbReference>
<comment type="subcellular location">
    <subcellularLocation>
        <location evidence="1">Cell membrane</location>
        <topology evidence="1">Multi-pass membrane protein</topology>
    </subcellularLocation>
</comment>
<feature type="transmembrane region" description="Helical" evidence="6">
    <location>
        <begin position="277"/>
        <end position="297"/>
    </location>
</feature>
<sequence length="459" mass="48535">MPTPTSNNQPGPKEPLGGLGATAVPPATATSGSTTSEAAASRAFSVEGITQSVSTLRVGKGYLWALSLGQFGLFFALLTPVFVSMSIKATELNPSSPETVVGSVLPFGALGALFANPLFGAISDRTRTRWGRRRPWMVGGVLVFVVALAWLAFAPDVLQLTFAWVLAQVSANAVLATLTASFADNVPEFQRGKASSAIALAQNIAILAGLYLAVYLVGNLPLLFIAPGVLAIVAIVVYSIVARDELPTTPFKPFSWINLISSFWTNPIKHRDFGLAWWGRFLITFGTFMFTTYRLLYMEDQIGLPQSEAVGVVAFGVLLYTIALLVSAALSGWVSDRIQRRKAFVWGSTAMTAVGLVILAHVDTVGGFYFAEIVLGFAFGIYAAIDTALIVDVLPDPERPGKDLGVINIANALPQSLAPAVGLFLLGIGGGGNYTLMLWGAGVAVILGALVILPIKSVR</sequence>
<dbReference type="PANTHER" id="PTHR23528:SF1">
    <property type="entry name" value="MAJOR FACILITATOR SUPERFAMILY (MFS) PROFILE DOMAIN-CONTAINING PROTEIN"/>
    <property type="match status" value="1"/>
</dbReference>
<evidence type="ECO:0000259" key="7">
    <source>
        <dbReference type="PROSITE" id="PS50850"/>
    </source>
</evidence>
<accession>A0A9Q9P8I3</accession>
<dbReference type="PANTHER" id="PTHR23528">
    <property type="match status" value="1"/>
</dbReference>
<dbReference type="InterPro" id="IPR020846">
    <property type="entry name" value="MFS_dom"/>
</dbReference>
<organism evidence="8 9">
    <name type="scientific">Curtobacterium poinsettiae</name>
    <dbReference type="NCBI Taxonomy" id="159612"/>
    <lineage>
        <taxon>Bacteria</taxon>
        <taxon>Bacillati</taxon>
        <taxon>Actinomycetota</taxon>
        <taxon>Actinomycetes</taxon>
        <taxon>Micrococcales</taxon>
        <taxon>Microbacteriaceae</taxon>
        <taxon>Curtobacterium</taxon>
    </lineage>
</organism>
<feature type="transmembrane region" description="Helical" evidence="6">
    <location>
        <begin position="103"/>
        <end position="123"/>
    </location>
</feature>
<dbReference type="EMBL" id="CP106879">
    <property type="protein sequence ID" value="UYC80793.1"/>
    <property type="molecule type" value="Genomic_DNA"/>
</dbReference>
<evidence type="ECO:0000256" key="6">
    <source>
        <dbReference type="SAM" id="Phobius"/>
    </source>
</evidence>
<feature type="compositionally biased region" description="Polar residues" evidence="5">
    <location>
        <begin position="1"/>
        <end position="10"/>
    </location>
</feature>
<feature type="transmembrane region" description="Helical" evidence="6">
    <location>
        <begin position="222"/>
        <end position="242"/>
    </location>
</feature>
<evidence type="ECO:0000256" key="5">
    <source>
        <dbReference type="SAM" id="MobiDB-lite"/>
    </source>
</evidence>
<feature type="transmembrane region" description="Helical" evidence="6">
    <location>
        <begin position="62"/>
        <end position="83"/>
    </location>
</feature>
<dbReference type="KEGG" id="cpoi:OE229_17055"/>
<feature type="transmembrane region" description="Helical" evidence="6">
    <location>
        <begin position="368"/>
        <end position="394"/>
    </location>
</feature>
<feature type="transmembrane region" description="Helical" evidence="6">
    <location>
        <begin position="309"/>
        <end position="331"/>
    </location>
</feature>
<name>A0A9Q9P8I3_9MICO</name>
<feature type="transmembrane region" description="Helical" evidence="6">
    <location>
        <begin position="406"/>
        <end position="428"/>
    </location>
</feature>
<reference evidence="8" key="1">
    <citation type="submission" date="2022-09" db="EMBL/GenBank/DDBJ databases">
        <title>Taxonomy of Curtobacterium flaccumfaciens.</title>
        <authorList>
            <person name="Osdaghi E."/>
            <person name="Taghavi S.M."/>
            <person name="Hamidizade M."/>
            <person name="Abachi H."/>
            <person name="Fazliarab A."/>
            <person name="Baeyen S."/>
            <person name="Portier P."/>
            <person name="Van Vaerenbergh J."/>
            <person name="Jacques M.-A."/>
        </authorList>
    </citation>
    <scope>NUCLEOTIDE SEQUENCE</scope>
    <source>
        <strain evidence="8">AGQB46</strain>
    </source>
</reference>
<dbReference type="GO" id="GO:0022857">
    <property type="term" value="F:transmembrane transporter activity"/>
    <property type="evidence" value="ECO:0007669"/>
    <property type="project" value="InterPro"/>
</dbReference>
<evidence type="ECO:0000256" key="2">
    <source>
        <dbReference type="ARBA" id="ARBA00022692"/>
    </source>
</evidence>
<feature type="transmembrane region" description="Helical" evidence="6">
    <location>
        <begin position="135"/>
        <end position="154"/>
    </location>
</feature>
<dbReference type="RefSeq" id="WP_182064973.1">
    <property type="nucleotide sequence ID" value="NZ_CP106879.1"/>
</dbReference>
<feature type="transmembrane region" description="Helical" evidence="6">
    <location>
        <begin position="434"/>
        <end position="455"/>
    </location>
</feature>
<gene>
    <name evidence="8" type="ORF">OE229_17055</name>
</gene>